<proteinExistence type="predicted"/>
<dbReference type="Proteomes" id="UP000463883">
    <property type="component" value="Chromosome"/>
</dbReference>
<keyword evidence="3" id="KW-1185">Reference proteome</keyword>
<dbReference type="Pfam" id="PF14353">
    <property type="entry name" value="CpXC"/>
    <property type="match status" value="1"/>
</dbReference>
<feature type="domain" description="C2H2-type" evidence="1">
    <location>
        <begin position="48"/>
        <end position="69"/>
    </location>
</feature>
<protein>
    <recommendedName>
        <fullName evidence="1">C2H2-type domain-containing protein</fullName>
    </recommendedName>
</protein>
<evidence type="ECO:0000259" key="1">
    <source>
        <dbReference type="PROSITE" id="PS00028"/>
    </source>
</evidence>
<evidence type="ECO:0000313" key="3">
    <source>
        <dbReference type="Proteomes" id="UP000463883"/>
    </source>
</evidence>
<dbReference type="InterPro" id="IPR013087">
    <property type="entry name" value="Znf_C2H2_type"/>
</dbReference>
<dbReference type="PROSITE" id="PS00028">
    <property type="entry name" value="ZINC_FINGER_C2H2_1"/>
    <property type="match status" value="1"/>
</dbReference>
<dbReference type="AlphaFoldDB" id="A0A6P1M9V1"/>
<sequence length="217" mass="25214">MSKCITNEVECPECGNKQNYVRWQSIIADIDPQLKEKVLNGELFVFDCKKCGKKFPITYPCLYHDMGKHLMVYLTSDKESINEMNKILFDSPETFEIQARQGYIYRAVSTVNEMAEKIMIHDMKLDDRVIEIIKMLILFKSGNEGMDVDSIAGMFYYPAKDHKHQIVIMFADGKQTFIPIEEELIKETMTNLKDKIEQNTEEGYQAINVEWVSKILS</sequence>
<name>A0A6P1M9V1_9FIRM</name>
<reference evidence="2 3" key="1">
    <citation type="submission" date="2020-01" db="EMBL/GenBank/DDBJ databases">
        <title>Genomic analysis of Aminipila sp. CBA3637.</title>
        <authorList>
            <person name="Kim Y.B."/>
            <person name="Roh S.W."/>
        </authorList>
    </citation>
    <scope>NUCLEOTIDE SEQUENCE [LARGE SCALE GENOMIC DNA]</scope>
    <source>
        <strain evidence="2 3">CBA3637</strain>
    </source>
</reference>
<evidence type="ECO:0000313" key="2">
    <source>
        <dbReference type="EMBL" id="QHI71410.1"/>
    </source>
</evidence>
<dbReference type="RefSeq" id="WP_162361185.1">
    <property type="nucleotide sequence ID" value="NZ_CP047591.1"/>
</dbReference>
<dbReference type="InterPro" id="IPR025682">
    <property type="entry name" value="CpXC_dom"/>
</dbReference>
<dbReference type="KEGG" id="amic:Ami3637_02540"/>
<dbReference type="EMBL" id="CP047591">
    <property type="protein sequence ID" value="QHI71410.1"/>
    <property type="molecule type" value="Genomic_DNA"/>
</dbReference>
<gene>
    <name evidence="2" type="ORF">Ami3637_02540</name>
</gene>
<accession>A0A6P1M9V1</accession>
<organism evidence="2 3">
    <name type="scientific">Aminipila terrae</name>
    <dbReference type="NCBI Taxonomy" id="2697030"/>
    <lineage>
        <taxon>Bacteria</taxon>
        <taxon>Bacillati</taxon>
        <taxon>Bacillota</taxon>
        <taxon>Clostridia</taxon>
        <taxon>Peptostreptococcales</taxon>
        <taxon>Anaerovoracaceae</taxon>
        <taxon>Aminipila</taxon>
    </lineage>
</organism>